<dbReference type="RefSeq" id="WP_262574201.1">
    <property type="nucleotide sequence ID" value="NZ_JAOQKJ010000005.1"/>
</dbReference>
<comment type="subcellular location">
    <subcellularLocation>
        <location evidence="1">Cytoplasm</location>
    </subcellularLocation>
</comment>
<dbReference type="Proteomes" id="UP001652432">
    <property type="component" value="Unassembled WGS sequence"/>
</dbReference>
<dbReference type="Gene3D" id="1.10.10.60">
    <property type="entry name" value="Homeodomain-like"/>
    <property type="match status" value="2"/>
</dbReference>
<keyword evidence="5" id="KW-0902">Two-component regulatory system</keyword>
<dbReference type="SMART" id="SM00448">
    <property type="entry name" value="REC"/>
    <property type="match status" value="1"/>
</dbReference>
<evidence type="ECO:0000256" key="7">
    <source>
        <dbReference type="ARBA" id="ARBA00023125"/>
    </source>
</evidence>
<dbReference type="Pfam" id="PF12833">
    <property type="entry name" value="HTH_18"/>
    <property type="match status" value="1"/>
</dbReference>
<sequence>MNRVVIIDDEIQSRNGIAEIFRNHSPQWEIGGLFEDGSQALEYLLQHPEINLIVTDIRMPKFDGLELISRIRQYNKLIPIIIISGYSEFSYAKKAVDYQVFRYIVKPILPSEFDAVITSVENFFRLEDDPFNEYNLTSSEFDQFLDLLFSESVSLNKSQTIHILEKQCGFSFQGAWFLLIAGNHEFNNHIDNHRALIQNFASEISPEHHVFLFHEKIYCIILQKTDIDYDAFKRHMQKFIWKFTSDLFVHTGIYHSCNNDTLKNAFFSALSTLTQFFYSKTSVHIYQDQKLCDFPYSVYKNLQLQLTNGNLLNIRDEIYSFMDYIRVKQPSYYELHSWINKITHIIIQYCNDKKVPSSYYIDYTENLQFLYNFYCLEDIENTLLAMIDNIFEKIAEQTNSTNTFLVEQIQNYLSDHISENLTLSDLGDVFGISYSSLSNIFSSTTGQTIIEYLTFIRIQRAKELLINTNKKIYEICSDIGYSEPKYFRFHQIVGVTPKEYRKIYTK</sequence>
<proteinExistence type="predicted"/>
<feature type="domain" description="HTH araC/xylS-type" evidence="11">
    <location>
        <begin position="407"/>
        <end position="503"/>
    </location>
</feature>
<evidence type="ECO:0000259" key="12">
    <source>
        <dbReference type="PROSITE" id="PS50110"/>
    </source>
</evidence>
<keyword evidence="6" id="KW-0805">Transcription regulation</keyword>
<dbReference type="PROSITE" id="PS50110">
    <property type="entry name" value="RESPONSE_REGULATORY"/>
    <property type="match status" value="1"/>
</dbReference>
<dbReference type="CDD" id="cd17536">
    <property type="entry name" value="REC_YesN-like"/>
    <property type="match status" value="1"/>
</dbReference>
<dbReference type="PROSITE" id="PS01124">
    <property type="entry name" value="HTH_ARAC_FAMILY_2"/>
    <property type="match status" value="1"/>
</dbReference>
<dbReference type="SMART" id="SM00342">
    <property type="entry name" value="HTH_ARAC"/>
    <property type="match status" value="1"/>
</dbReference>
<evidence type="ECO:0000256" key="1">
    <source>
        <dbReference type="ARBA" id="ARBA00004496"/>
    </source>
</evidence>
<dbReference type="SUPFAM" id="SSF46689">
    <property type="entry name" value="Homeodomain-like"/>
    <property type="match status" value="2"/>
</dbReference>
<keyword evidence="4 10" id="KW-0597">Phosphoprotein</keyword>
<evidence type="ECO:0000256" key="3">
    <source>
        <dbReference type="ARBA" id="ARBA00022490"/>
    </source>
</evidence>
<comment type="caution">
    <text evidence="13">The sequence shown here is derived from an EMBL/GenBank/DDBJ whole genome shotgun (WGS) entry which is preliminary data.</text>
</comment>
<keyword evidence="14" id="KW-1185">Reference proteome</keyword>
<evidence type="ECO:0000256" key="2">
    <source>
        <dbReference type="ARBA" id="ARBA00018672"/>
    </source>
</evidence>
<keyword evidence="3" id="KW-0963">Cytoplasm</keyword>
<evidence type="ECO:0000256" key="6">
    <source>
        <dbReference type="ARBA" id="ARBA00023015"/>
    </source>
</evidence>
<dbReference type="Pfam" id="PF00072">
    <property type="entry name" value="Response_reg"/>
    <property type="match status" value="1"/>
</dbReference>
<dbReference type="PANTHER" id="PTHR42713">
    <property type="entry name" value="HISTIDINE KINASE-RELATED"/>
    <property type="match status" value="1"/>
</dbReference>
<feature type="domain" description="Response regulatory" evidence="12">
    <location>
        <begin position="3"/>
        <end position="121"/>
    </location>
</feature>
<dbReference type="InterPro" id="IPR009057">
    <property type="entry name" value="Homeodomain-like_sf"/>
</dbReference>
<dbReference type="SUPFAM" id="SSF52172">
    <property type="entry name" value="CheY-like"/>
    <property type="match status" value="1"/>
</dbReference>
<feature type="modified residue" description="4-aspartylphosphate" evidence="10">
    <location>
        <position position="56"/>
    </location>
</feature>
<dbReference type="InterPro" id="IPR011006">
    <property type="entry name" value="CheY-like_superfamily"/>
</dbReference>
<evidence type="ECO:0000256" key="9">
    <source>
        <dbReference type="ARBA" id="ARBA00024867"/>
    </source>
</evidence>
<evidence type="ECO:0000256" key="8">
    <source>
        <dbReference type="ARBA" id="ARBA00023163"/>
    </source>
</evidence>
<organism evidence="13 14">
    <name type="scientific">Suilimivivens aceti</name>
    <dbReference type="NCBI Taxonomy" id="2981774"/>
    <lineage>
        <taxon>Bacteria</taxon>
        <taxon>Bacillati</taxon>
        <taxon>Bacillota</taxon>
        <taxon>Clostridia</taxon>
        <taxon>Lachnospirales</taxon>
        <taxon>Lachnospiraceae</taxon>
        <taxon>Suilimivivens</taxon>
    </lineage>
</organism>
<comment type="function">
    <text evidence="9">May play the central regulatory role in sporulation. It may be an element of the effector pathway responsible for the activation of sporulation genes in response to nutritional stress. Spo0A may act in concert with spo0H (a sigma factor) to control the expression of some genes that are critical to the sporulation process.</text>
</comment>
<gene>
    <name evidence="13" type="ORF">OCV77_06770</name>
</gene>
<keyword evidence="8" id="KW-0804">Transcription</keyword>
<evidence type="ECO:0000256" key="5">
    <source>
        <dbReference type="ARBA" id="ARBA00023012"/>
    </source>
</evidence>
<name>A0ABT2T1S3_9FIRM</name>
<dbReference type="PANTHER" id="PTHR42713:SF3">
    <property type="entry name" value="TRANSCRIPTIONAL REGULATORY PROTEIN HPTR"/>
    <property type="match status" value="1"/>
</dbReference>
<evidence type="ECO:0000313" key="13">
    <source>
        <dbReference type="EMBL" id="MCU6744198.1"/>
    </source>
</evidence>
<dbReference type="InterPro" id="IPR018060">
    <property type="entry name" value="HTH_AraC"/>
</dbReference>
<evidence type="ECO:0000256" key="4">
    <source>
        <dbReference type="ARBA" id="ARBA00022553"/>
    </source>
</evidence>
<dbReference type="EMBL" id="JAOQKJ010000005">
    <property type="protein sequence ID" value="MCU6744198.1"/>
    <property type="molecule type" value="Genomic_DNA"/>
</dbReference>
<evidence type="ECO:0000313" key="14">
    <source>
        <dbReference type="Proteomes" id="UP001652432"/>
    </source>
</evidence>
<keyword evidence="7" id="KW-0238">DNA-binding</keyword>
<dbReference type="InterPro" id="IPR001789">
    <property type="entry name" value="Sig_transdc_resp-reg_receiver"/>
</dbReference>
<accession>A0ABT2T1S3</accession>
<reference evidence="13 14" key="1">
    <citation type="journal article" date="2021" name="ISME Commun">
        <title>Automated analysis of genomic sequences facilitates high-throughput and comprehensive description of bacteria.</title>
        <authorList>
            <person name="Hitch T.C.A."/>
        </authorList>
    </citation>
    <scope>NUCLEOTIDE SEQUENCE [LARGE SCALE GENOMIC DNA]</scope>
    <source>
        <strain evidence="13 14">Sanger_18</strain>
    </source>
</reference>
<evidence type="ECO:0000256" key="10">
    <source>
        <dbReference type="PROSITE-ProRule" id="PRU00169"/>
    </source>
</evidence>
<dbReference type="InterPro" id="IPR051552">
    <property type="entry name" value="HptR"/>
</dbReference>
<dbReference type="Gene3D" id="3.40.50.2300">
    <property type="match status" value="1"/>
</dbReference>
<protein>
    <recommendedName>
        <fullName evidence="2">Stage 0 sporulation protein A homolog</fullName>
    </recommendedName>
</protein>
<evidence type="ECO:0000259" key="11">
    <source>
        <dbReference type="PROSITE" id="PS01124"/>
    </source>
</evidence>